<feature type="transmembrane region" description="Helical" evidence="1">
    <location>
        <begin position="6"/>
        <end position="23"/>
    </location>
</feature>
<reference evidence="2 3" key="1">
    <citation type="journal article" date="2015" name="Nature">
        <title>rRNA introns, odd ribosomes, and small enigmatic genomes across a large radiation of phyla.</title>
        <authorList>
            <person name="Brown C.T."/>
            <person name="Hug L.A."/>
            <person name="Thomas B.C."/>
            <person name="Sharon I."/>
            <person name="Castelle C.J."/>
            <person name="Singh A."/>
            <person name="Wilkins M.J."/>
            <person name="Williams K.H."/>
            <person name="Banfield J.F."/>
        </authorList>
    </citation>
    <scope>NUCLEOTIDE SEQUENCE [LARGE SCALE GENOMIC DNA]</scope>
</reference>
<organism evidence="2 3">
    <name type="scientific">Candidatus Woesebacteria bacterium GW2011_GWA1_39_8</name>
    <dbReference type="NCBI Taxonomy" id="1618552"/>
    <lineage>
        <taxon>Bacteria</taxon>
        <taxon>Candidatus Woeseibacteriota</taxon>
    </lineage>
</organism>
<proteinExistence type="predicted"/>
<gene>
    <name evidence="2" type="ORF">UT61_C0019G0006</name>
</gene>
<keyword evidence="1" id="KW-0812">Transmembrane</keyword>
<dbReference type="Proteomes" id="UP000034793">
    <property type="component" value="Unassembled WGS sequence"/>
</dbReference>
<evidence type="ECO:0000313" key="2">
    <source>
        <dbReference type="EMBL" id="KKR29889.1"/>
    </source>
</evidence>
<dbReference type="AlphaFoldDB" id="A0A0G0PNY3"/>
<keyword evidence="1" id="KW-0472">Membrane</keyword>
<name>A0A0G0PNY3_9BACT</name>
<evidence type="ECO:0000313" key="3">
    <source>
        <dbReference type="Proteomes" id="UP000034793"/>
    </source>
</evidence>
<protein>
    <submittedName>
        <fullName evidence="2">Uncharacterized protein</fullName>
    </submittedName>
</protein>
<accession>A0A0G0PNY3</accession>
<comment type="caution">
    <text evidence="2">The sequence shown here is derived from an EMBL/GenBank/DDBJ whole genome shotgun (WGS) entry which is preliminary data.</text>
</comment>
<sequence>MDKKIIYGIIIVVFIVGLSSFFLKSPFNLSGDPFGASPKGTSPNCGPEDRYKFDVAINSKEDFINFLKTSEGKILDQYGNNWLKLDNFKDKPGGDVNWDKVLSSVDTENIGGKTLYVLNYNPGTCSGFKLKMTGDGHVSNYGCCGI</sequence>
<dbReference type="EMBL" id="LBXL01000019">
    <property type="protein sequence ID" value="KKR29889.1"/>
    <property type="molecule type" value="Genomic_DNA"/>
</dbReference>
<evidence type="ECO:0000256" key="1">
    <source>
        <dbReference type="SAM" id="Phobius"/>
    </source>
</evidence>
<keyword evidence="1" id="KW-1133">Transmembrane helix</keyword>